<accession>A0A6G0YNF6</accession>
<dbReference type="GO" id="GO:0016020">
    <property type="term" value="C:membrane"/>
    <property type="evidence" value="ECO:0007669"/>
    <property type="project" value="InterPro"/>
</dbReference>
<name>A0A6G0YNF6_APHCR</name>
<proteinExistence type="predicted"/>
<keyword evidence="6" id="KW-0813">Transport</keyword>
<feature type="region of interest" description="Disordered" evidence="4">
    <location>
        <begin position="30"/>
        <end position="55"/>
    </location>
</feature>
<keyword evidence="2" id="KW-0396">Initiation factor</keyword>
<evidence type="ECO:0000256" key="5">
    <source>
        <dbReference type="SAM" id="Phobius"/>
    </source>
</evidence>
<dbReference type="GO" id="GO:0005852">
    <property type="term" value="C:eukaryotic translation initiation factor 3 complex"/>
    <property type="evidence" value="ECO:0007669"/>
    <property type="project" value="InterPro"/>
</dbReference>
<dbReference type="InterPro" id="IPR023194">
    <property type="entry name" value="eIF3-like_dom_sf"/>
</dbReference>
<dbReference type="AlphaFoldDB" id="A0A6G0YNF6"/>
<dbReference type="Gene3D" id="1.20.1280.290">
    <property type="match status" value="2"/>
</dbReference>
<keyword evidence="5" id="KW-1133">Transmembrane helix</keyword>
<evidence type="ECO:0000256" key="2">
    <source>
        <dbReference type="ARBA" id="ARBA00022540"/>
    </source>
</evidence>
<dbReference type="GO" id="GO:0003743">
    <property type="term" value="F:translation initiation factor activity"/>
    <property type="evidence" value="ECO:0007669"/>
    <property type="project" value="UniProtKB-KW"/>
</dbReference>
<dbReference type="Proteomes" id="UP000478052">
    <property type="component" value="Unassembled WGS sequence"/>
</dbReference>
<feature type="compositionally biased region" description="Basic and acidic residues" evidence="4">
    <location>
        <begin position="38"/>
        <end position="55"/>
    </location>
</feature>
<comment type="caution">
    <text evidence="6">The sequence shown here is derived from an EMBL/GenBank/DDBJ whole genome shotgun (WGS) entry which is preliminary data.</text>
</comment>
<gene>
    <name evidence="6" type="ORF">FWK35_00010460</name>
</gene>
<dbReference type="InterPro" id="IPR004316">
    <property type="entry name" value="SWEET_rpt"/>
</dbReference>
<evidence type="ECO:0000313" key="6">
    <source>
        <dbReference type="EMBL" id="KAF0758854.1"/>
    </source>
</evidence>
<feature type="transmembrane region" description="Helical" evidence="5">
    <location>
        <begin position="394"/>
        <end position="414"/>
    </location>
</feature>
<dbReference type="EMBL" id="VUJU01003180">
    <property type="protein sequence ID" value="KAF0758854.1"/>
    <property type="molecule type" value="Genomic_DNA"/>
</dbReference>
<feature type="transmembrane region" description="Helical" evidence="5">
    <location>
        <begin position="486"/>
        <end position="502"/>
    </location>
</feature>
<dbReference type="PANTHER" id="PTHR21681">
    <property type="entry name" value="EUKARYOTIC TRANSLATION INITIATION FACTOR 3 SUBUNIT J"/>
    <property type="match status" value="1"/>
</dbReference>
<organism evidence="6 7">
    <name type="scientific">Aphis craccivora</name>
    <name type="common">Cowpea aphid</name>
    <dbReference type="NCBI Taxonomy" id="307492"/>
    <lineage>
        <taxon>Eukaryota</taxon>
        <taxon>Metazoa</taxon>
        <taxon>Ecdysozoa</taxon>
        <taxon>Arthropoda</taxon>
        <taxon>Hexapoda</taxon>
        <taxon>Insecta</taxon>
        <taxon>Pterygota</taxon>
        <taxon>Neoptera</taxon>
        <taxon>Paraneoptera</taxon>
        <taxon>Hemiptera</taxon>
        <taxon>Sternorrhyncha</taxon>
        <taxon>Aphidomorpha</taxon>
        <taxon>Aphidoidea</taxon>
        <taxon>Aphididae</taxon>
        <taxon>Aphidini</taxon>
        <taxon>Aphis</taxon>
        <taxon>Aphis</taxon>
    </lineage>
</organism>
<keyword evidence="7" id="KW-1185">Reference proteome</keyword>
<feature type="transmembrane region" description="Helical" evidence="5">
    <location>
        <begin position="368"/>
        <end position="388"/>
    </location>
</feature>
<feature type="transmembrane region" description="Helical" evidence="5">
    <location>
        <begin position="447"/>
        <end position="465"/>
    </location>
</feature>
<sequence length="544" mass="62590">MEWDADNFEPAKPILPVVDIVGGAKLNKWEGEDEEENIKDSWDAEEEETKKVETKVPEKKTKSKLEQKIAEREVKKISAPDVFWGCQEVFLKPIERFFGWVPEYDAISPDGLEETLRKQKIENEKMRRKFLEAEENSNMTPEEKKLLQQKLQEEADLEVAKEMLGVDENDEDSIDRMNPKSKEDFVVFEQALQKKIQSFSKSDHYSDFIEELIRNLSVTLSMNDLRKLKASVDNMSAEKLKAEKGDKNKKNKGKGKAKLRLDNSTYNLIFIKLNDNYFGNENWEGGHEQVIPDYNEFSAYTVDDYEEFIMTLYEVYVNAVSFSAGCASTAMMLTPIFDLLNVLYFILVKYRLVCKDIVKKKTSDHVNLSTFVGALFRSSLFCRQGFILNLPTVIVVHGLGLMINTIYLMLYWYYSNKKNDVITTVFKTALLSAVLLSYSLIESSDLVVTRFPIMVSIIHLSLIGWPLLSVRETIRTKKWSGHPKPILINSIVLCILWLLYSINIGNPIIFTQCSVALILSATQLGLWAIYPAEKTQHNKMEKHE</sequence>
<evidence type="ECO:0000256" key="3">
    <source>
        <dbReference type="ARBA" id="ARBA00022917"/>
    </source>
</evidence>
<keyword evidence="3" id="KW-0648">Protein biosynthesis</keyword>
<keyword evidence="5" id="KW-0472">Membrane</keyword>
<dbReference type="OrthoDB" id="409725at2759"/>
<dbReference type="PANTHER" id="PTHR21681:SF0">
    <property type="entry name" value="EUKARYOTIC TRANSLATION INITIATION FACTOR 3 SUBUNIT J"/>
    <property type="match status" value="1"/>
</dbReference>
<feature type="transmembrane region" description="Helical" evidence="5">
    <location>
        <begin position="508"/>
        <end position="530"/>
    </location>
</feature>
<evidence type="ECO:0000256" key="1">
    <source>
        <dbReference type="ARBA" id="ARBA00022490"/>
    </source>
</evidence>
<feature type="transmembrane region" description="Helical" evidence="5">
    <location>
        <begin position="421"/>
        <end position="441"/>
    </location>
</feature>
<keyword evidence="5" id="KW-0812">Transmembrane</keyword>
<keyword evidence="6" id="KW-0762">Sugar transport</keyword>
<dbReference type="Gene3D" id="1.10.246.60">
    <property type="entry name" value="Eukaryotic translation initiation factor 3 like domains"/>
    <property type="match status" value="1"/>
</dbReference>
<evidence type="ECO:0000256" key="4">
    <source>
        <dbReference type="SAM" id="MobiDB-lite"/>
    </source>
</evidence>
<evidence type="ECO:0000313" key="7">
    <source>
        <dbReference type="Proteomes" id="UP000478052"/>
    </source>
</evidence>
<dbReference type="Pfam" id="PF08597">
    <property type="entry name" value="eIF3_subunit"/>
    <property type="match status" value="2"/>
</dbReference>
<dbReference type="InterPro" id="IPR013906">
    <property type="entry name" value="eIF3j"/>
</dbReference>
<keyword evidence="1" id="KW-0963">Cytoplasm</keyword>
<reference evidence="6 7" key="1">
    <citation type="submission" date="2019-08" db="EMBL/GenBank/DDBJ databases">
        <title>Whole genome of Aphis craccivora.</title>
        <authorList>
            <person name="Voronova N.V."/>
            <person name="Shulinski R.S."/>
            <person name="Bandarenka Y.V."/>
            <person name="Zhorov D.G."/>
            <person name="Warner D."/>
        </authorList>
    </citation>
    <scope>NUCLEOTIDE SEQUENCE [LARGE SCALE GENOMIC DNA]</scope>
    <source>
        <strain evidence="6">180601</strain>
        <tissue evidence="6">Whole Body</tissue>
    </source>
</reference>
<dbReference type="Pfam" id="PF03083">
    <property type="entry name" value="MtN3_slv"/>
    <property type="match status" value="2"/>
</dbReference>
<feature type="transmembrane region" description="Helical" evidence="5">
    <location>
        <begin position="327"/>
        <end position="347"/>
    </location>
</feature>
<protein>
    <submittedName>
        <fullName evidence="6">Sugar transporter SWEET1-like</fullName>
    </submittedName>
</protein>